<name>X1FFU5_9ZZZZ</name>
<feature type="non-terminal residue" evidence="1">
    <location>
        <position position="1"/>
    </location>
</feature>
<evidence type="ECO:0000313" key="1">
    <source>
        <dbReference type="EMBL" id="GAH31400.1"/>
    </source>
</evidence>
<accession>X1FFU5</accession>
<dbReference type="EMBL" id="BARU01014111">
    <property type="protein sequence ID" value="GAH31400.1"/>
    <property type="molecule type" value="Genomic_DNA"/>
</dbReference>
<gene>
    <name evidence="1" type="ORF">S03H2_25102</name>
</gene>
<comment type="caution">
    <text evidence="1">The sequence shown here is derived from an EMBL/GenBank/DDBJ whole genome shotgun (WGS) entry which is preliminary data.</text>
</comment>
<sequence>LFGHVITRRSVCSAATSTAYFPITTYPTLAFETAAVTHSRKVFVVIPYLCKFLFEHVTAFYRQIPTGKYVSLMAYEQHTKACKAST</sequence>
<organism evidence="1">
    <name type="scientific">marine sediment metagenome</name>
    <dbReference type="NCBI Taxonomy" id="412755"/>
    <lineage>
        <taxon>unclassified sequences</taxon>
        <taxon>metagenomes</taxon>
        <taxon>ecological metagenomes</taxon>
    </lineage>
</organism>
<protein>
    <submittedName>
        <fullName evidence="1">Uncharacterized protein</fullName>
    </submittedName>
</protein>
<reference evidence="1" key="1">
    <citation type="journal article" date="2014" name="Front. Microbiol.">
        <title>High frequency of phylogenetically diverse reductive dehalogenase-homologous genes in deep subseafloor sedimentary metagenomes.</title>
        <authorList>
            <person name="Kawai M."/>
            <person name="Futagami T."/>
            <person name="Toyoda A."/>
            <person name="Takaki Y."/>
            <person name="Nishi S."/>
            <person name="Hori S."/>
            <person name="Arai W."/>
            <person name="Tsubouchi T."/>
            <person name="Morono Y."/>
            <person name="Uchiyama I."/>
            <person name="Ito T."/>
            <person name="Fujiyama A."/>
            <person name="Inagaki F."/>
            <person name="Takami H."/>
        </authorList>
    </citation>
    <scope>NUCLEOTIDE SEQUENCE</scope>
    <source>
        <strain evidence="1">Expedition CK06-06</strain>
    </source>
</reference>
<proteinExistence type="predicted"/>
<dbReference type="AlphaFoldDB" id="X1FFU5"/>